<keyword evidence="3" id="KW-1185">Reference proteome</keyword>
<name>A0AAD5QD94_PYTIN</name>
<keyword evidence="1" id="KW-0472">Membrane</keyword>
<protein>
    <submittedName>
        <fullName evidence="2">Uncharacterized protein</fullName>
    </submittedName>
</protein>
<dbReference type="AlphaFoldDB" id="A0AAD5QD94"/>
<dbReference type="Proteomes" id="UP001209570">
    <property type="component" value="Unassembled WGS sequence"/>
</dbReference>
<evidence type="ECO:0000313" key="2">
    <source>
        <dbReference type="EMBL" id="KAJ0410258.1"/>
    </source>
</evidence>
<accession>A0AAD5QD94</accession>
<reference evidence="2" key="1">
    <citation type="submission" date="2021-12" db="EMBL/GenBank/DDBJ databases">
        <title>Prjna785345.</title>
        <authorList>
            <person name="Rujirawat T."/>
            <person name="Krajaejun T."/>
        </authorList>
    </citation>
    <scope>NUCLEOTIDE SEQUENCE</scope>
    <source>
        <strain evidence="2">Pi057C3</strain>
    </source>
</reference>
<gene>
    <name evidence="2" type="ORF">P43SY_002590</name>
</gene>
<sequence length="93" mass="10916">MLATGVRRVCAGKATRSLVLNQRRHGGSLHKNKHIENYNNWRGDSEKRFKFDKDFFVQLTLSGLIPFTLYYAISQGERRARDQRFGLPENFRE</sequence>
<organism evidence="2 3">
    <name type="scientific">Pythium insidiosum</name>
    <name type="common">Pythiosis disease agent</name>
    <dbReference type="NCBI Taxonomy" id="114742"/>
    <lineage>
        <taxon>Eukaryota</taxon>
        <taxon>Sar</taxon>
        <taxon>Stramenopiles</taxon>
        <taxon>Oomycota</taxon>
        <taxon>Peronosporomycetes</taxon>
        <taxon>Pythiales</taxon>
        <taxon>Pythiaceae</taxon>
        <taxon>Pythium</taxon>
    </lineage>
</organism>
<keyword evidence="1" id="KW-0812">Transmembrane</keyword>
<comment type="caution">
    <text evidence="2">The sequence shown here is derived from an EMBL/GenBank/DDBJ whole genome shotgun (WGS) entry which is preliminary data.</text>
</comment>
<keyword evidence="1" id="KW-1133">Transmembrane helix</keyword>
<evidence type="ECO:0000313" key="3">
    <source>
        <dbReference type="Proteomes" id="UP001209570"/>
    </source>
</evidence>
<evidence type="ECO:0000256" key="1">
    <source>
        <dbReference type="SAM" id="Phobius"/>
    </source>
</evidence>
<feature type="transmembrane region" description="Helical" evidence="1">
    <location>
        <begin position="55"/>
        <end position="73"/>
    </location>
</feature>
<proteinExistence type="predicted"/>
<dbReference type="EMBL" id="JAKCXM010000001">
    <property type="protein sequence ID" value="KAJ0410258.1"/>
    <property type="molecule type" value="Genomic_DNA"/>
</dbReference>